<dbReference type="PANTHER" id="PTHR14879">
    <property type="entry name" value="CASPASE REGULATOR, RING FINGER DOMAIN-CONTAINING"/>
    <property type="match status" value="1"/>
</dbReference>
<dbReference type="GO" id="GO:0008270">
    <property type="term" value="F:zinc ion binding"/>
    <property type="evidence" value="ECO:0007669"/>
    <property type="project" value="UniProtKB-KW"/>
</dbReference>
<dbReference type="AlphaFoldDB" id="A0A5E4QQV3"/>
<reference evidence="6 7" key="1">
    <citation type="submission" date="2017-07" db="EMBL/GenBank/DDBJ databases">
        <authorList>
            <person name="Talla V."/>
            <person name="Backstrom N."/>
        </authorList>
    </citation>
    <scope>NUCLEOTIDE SEQUENCE [LARGE SCALE GENOMIC DNA]</scope>
</reference>
<accession>A0A5E4QQV3</accession>
<evidence type="ECO:0000256" key="3">
    <source>
        <dbReference type="PROSITE-ProRule" id="PRU00175"/>
    </source>
</evidence>
<keyword evidence="1 3" id="KW-0479">Metal-binding</keyword>
<dbReference type="SUPFAM" id="SSF57850">
    <property type="entry name" value="RING/U-box"/>
    <property type="match status" value="1"/>
</dbReference>
<proteinExistence type="predicted"/>
<keyword evidence="1 3" id="KW-0863">Zinc-finger</keyword>
<dbReference type="Gene3D" id="3.30.40.10">
    <property type="entry name" value="Zinc/RING finger domain, C3HC4 (zinc finger)"/>
    <property type="match status" value="1"/>
</dbReference>
<feature type="compositionally biased region" description="Low complexity" evidence="4">
    <location>
        <begin position="105"/>
        <end position="144"/>
    </location>
</feature>
<keyword evidence="7" id="KW-1185">Reference proteome</keyword>
<organism evidence="6 7">
    <name type="scientific">Leptidea sinapis</name>
    <dbReference type="NCBI Taxonomy" id="189913"/>
    <lineage>
        <taxon>Eukaryota</taxon>
        <taxon>Metazoa</taxon>
        <taxon>Ecdysozoa</taxon>
        <taxon>Arthropoda</taxon>
        <taxon>Hexapoda</taxon>
        <taxon>Insecta</taxon>
        <taxon>Pterygota</taxon>
        <taxon>Neoptera</taxon>
        <taxon>Endopterygota</taxon>
        <taxon>Lepidoptera</taxon>
        <taxon>Glossata</taxon>
        <taxon>Ditrysia</taxon>
        <taxon>Papilionoidea</taxon>
        <taxon>Pieridae</taxon>
        <taxon>Dismorphiinae</taxon>
        <taxon>Leptidea</taxon>
    </lineage>
</organism>
<keyword evidence="2" id="KW-0862">Zinc</keyword>
<dbReference type="InterPro" id="IPR001841">
    <property type="entry name" value="Znf_RING"/>
</dbReference>
<dbReference type="Proteomes" id="UP000324832">
    <property type="component" value="Unassembled WGS sequence"/>
</dbReference>
<feature type="region of interest" description="Disordered" evidence="4">
    <location>
        <begin position="91"/>
        <end position="146"/>
    </location>
</feature>
<dbReference type="PANTHER" id="PTHR14879:SF5">
    <property type="entry name" value="RING-TYPE DOMAIN-CONTAINING PROTEIN"/>
    <property type="match status" value="1"/>
</dbReference>
<protein>
    <recommendedName>
        <fullName evidence="5">RING-type domain-containing protein</fullName>
    </recommendedName>
</protein>
<evidence type="ECO:0000313" key="6">
    <source>
        <dbReference type="EMBL" id="VVD00081.1"/>
    </source>
</evidence>
<gene>
    <name evidence="6" type="ORF">LSINAPIS_LOCUS10792</name>
</gene>
<dbReference type="PROSITE" id="PS50089">
    <property type="entry name" value="ZF_RING_2"/>
    <property type="match status" value="1"/>
</dbReference>
<feature type="compositionally biased region" description="Basic residues" evidence="4">
    <location>
        <begin position="91"/>
        <end position="104"/>
    </location>
</feature>
<dbReference type="Pfam" id="PF13920">
    <property type="entry name" value="zf-C3HC4_3"/>
    <property type="match status" value="1"/>
</dbReference>
<evidence type="ECO:0000256" key="2">
    <source>
        <dbReference type="ARBA" id="ARBA00022833"/>
    </source>
</evidence>
<sequence>MSSGVTGLKSMAALPWAASRRARVVVAVAAGSAPAWAWARTGWCCTGPPAAETTTSGSRNRASRTRASTARSRCGACSSWHTCRKAASRRRCTSRWPRRARRPRSTAPSPRSTPSTAARPCAPTSPISSSATSRAPSRPSSTTRVRWAGATCSTSGARAARCTTARAASRTHEARSRSSSAGGGGGAALACRVCMDGPIDTLFLPCRHVLCCEQCAPRCNRCPLCRGEIEKFMHIFLPVEYQKSPGVIIK</sequence>
<feature type="domain" description="RING-type" evidence="5">
    <location>
        <begin position="191"/>
        <end position="226"/>
    </location>
</feature>
<evidence type="ECO:0000313" key="7">
    <source>
        <dbReference type="Proteomes" id="UP000324832"/>
    </source>
</evidence>
<evidence type="ECO:0000256" key="1">
    <source>
        <dbReference type="ARBA" id="ARBA00022771"/>
    </source>
</evidence>
<dbReference type="InterPro" id="IPR013083">
    <property type="entry name" value="Znf_RING/FYVE/PHD"/>
</dbReference>
<dbReference type="EMBL" id="FZQP02004444">
    <property type="protein sequence ID" value="VVD00081.1"/>
    <property type="molecule type" value="Genomic_DNA"/>
</dbReference>
<dbReference type="InterPro" id="IPR051728">
    <property type="entry name" value="RING-FYVE_E3_ubiquitin-ligase"/>
</dbReference>
<evidence type="ECO:0000259" key="5">
    <source>
        <dbReference type="PROSITE" id="PS50089"/>
    </source>
</evidence>
<feature type="region of interest" description="Disordered" evidence="4">
    <location>
        <begin position="163"/>
        <end position="185"/>
    </location>
</feature>
<evidence type="ECO:0000256" key="4">
    <source>
        <dbReference type="SAM" id="MobiDB-lite"/>
    </source>
</evidence>
<name>A0A5E4QQV3_9NEOP</name>